<dbReference type="Gene3D" id="3.40.630.40">
    <property type="entry name" value="Zn-dependent exopeptidases"/>
    <property type="match status" value="1"/>
</dbReference>
<dbReference type="InterPro" id="IPR007709">
    <property type="entry name" value="N-FG_amidohydro"/>
</dbReference>
<keyword evidence="2" id="KW-1185">Reference proteome</keyword>
<dbReference type="OrthoDB" id="9802050at2"/>
<accession>A0A5S3P9H0</accession>
<evidence type="ECO:0000313" key="2">
    <source>
        <dbReference type="Proteomes" id="UP000309668"/>
    </source>
</evidence>
<gene>
    <name evidence="1" type="ORF">FEV51_02930</name>
</gene>
<comment type="caution">
    <text evidence="1">The sequence shown here is derived from an EMBL/GenBank/DDBJ whole genome shotgun (WGS) entry which is preliminary data.</text>
</comment>
<dbReference type="AlphaFoldDB" id="A0A5S3P9H0"/>
<dbReference type="RefSeq" id="WP_138615718.1">
    <property type="nucleotide sequence ID" value="NZ_VCAO01000001.1"/>
</dbReference>
<evidence type="ECO:0000313" key="1">
    <source>
        <dbReference type="EMBL" id="TMM50159.1"/>
    </source>
</evidence>
<dbReference type="GO" id="GO:0016787">
    <property type="term" value="F:hydrolase activity"/>
    <property type="evidence" value="ECO:0007669"/>
    <property type="project" value="UniProtKB-KW"/>
</dbReference>
<dbReference type="Pfam" id="PF05013">
    <property type="entry name" value="FGase"/>
    <property type="match status" value="1"/>
</dbReference>
<protein>
    <submittedName>
        <fullName evidence="1">N-formylglutamate amidohydrolase</fullName>
    </submittedName>
</protein>
<keyword evidence="1" id="KW-0378">Hydrolase</keyword>
<organism evidence="1 2">
    <name type="scientific">Qipengyuania marisflavi</name>
    <dbReference type="NCBI Taxonomy" id="2486356"/>
    <lineage>
        <taxon>Bacteria</taxon>
        <taxon>Pseudomonadati</taxon>
        <taxon>Pseudomonadota</taxon>
        <taxon>Alphaproteobacteria</taxon>
        <taxon>Sphingomonadales</taxon>
        <taxon>Erythrobacteraceae</taxon>
        <taxon>Qipengyuania</taxon>
    </lineage>
</organism>
<dbReference type="SUPFAM" id="SSF53187">
    <property type="entry name" value="Zn-dependent exopeptidases"/>
    <property type="match status" value="1"/>
</dbReference>
<dbReference type="EMBL" id="VCAO01000001">
    <property type="protein sequence ID" value="TMM50159.1"/>
    <property type="molecule type" value="Genomic_DNA"/>
</dbReference>
<reference evidence="1 2" key="1">
    <citation type="submission" date="2019-05" db="EMBL/GenBank/DDBJ databases">
        <title>Erythrobacter marisflavi sp. nov., isolated from isolated from water of an estuary environment.</title>
        <authorList>
            <person name="Yoon J.-H."/>
        </authorList>
    </citation>
    <scope>NUCLEOTIDE SEQUENCE [LARGE SCALE GENOMIC DNA]</scope>
    <source>
        <strain evidence="1 2">KEM-5</strain>
    </source>
</reference>
<name>A0A5S3P9H0_9SPHN</name>
<dbReference type="Proteomes" id="UP000309668">
    <property type="component" value="Unassembled WGS sequence"/>
</dbReference>
<proteinExistence type="predicted"/>
<sequence length="317" mass="34010">MASDEKTVELQDSAASTGGKIASGGAPAYRLWGVDKAPLPILIAVPHAGRAYPVAVIGAMRDPARSRLRLEDRHVDALAREVAAQTGAALIMAEAPRAMLDLNRATDDVDWGMIAGAREREGRHSAANRRARSGLGLVPRRLPGSGEIWRGPLPREELNSRIAGIHRPYHTALGTALETLRDRWGAALLLDLHSMPPLKARFPDEHAPEFVIGDRFGISCNPLLSAASLRFFAGAGRAAAHNRPYSGGYVLDRHGAPARGMHALQLEVCRTAYLDARLDEPSARLPGVARLLVTLVRTLADNVVALARQDGLSQAAE</sequence>